<name>A0A067R662_ZOONE</name>
<comment type="subcellular location">
    <subcellularLocation>
        <location evidence="1">Membrane</location>
        <topology evidence="1">Single-pass type IV membrane protein</topology>
    </subcellularLocation>
</comment>
<dbReference type="AlphaFoldDB" id="A0A067R662"/>
<evidence type="ECO:0000256" key="5">
    <source>
        <dbReference type="ARBA" id="ARBA00022927"/>
    </source>
</evidence>
<keyword evidence="3" id="KW-0813">Transport</keyword>
<dbReference type="SUPFAM" id="SSF58038">
    <property type="entry name" value="SNARE fusion complex"/>
    <property type="match status" value="1"/>
</dbReference>
<evidence type="ECO:0000256" key="2">
    <source>
        <dbReference type="ARBA" id="ARBA00006108"/>
    </source>
</evidence>
<dbReference type="PANTHER" id="PTHR21230:SF89">
    <property type="entry name" value="VESICLE TRANSPORT THROUGH INTERACTION WITH T-SNARES HOMOLOG 1B"/>
    <property type="match status" value="1"/>
</dbReference>
<keyword evidence="4 9" id="KW-0812">Transmembrane</keyword>
<dbReference type="GO" id="GO:0048280">
    <property type="term" value="P:vesicle fusion with Golgi apparatus"/>
    <property type="evidence" value="ECO:0007669"/>
    <property type="project" value="TreeGrafter"/>
</dbReference>
<evidence type="ECO:0000256" key="3">
    <source>
        <dbReference type="ARBA" id="ARBA00022448"/>
    </source>
</evidence>
<dbReference type="GO" id="GO:0012507">
    <property type="term" value="C:ER to Golgi transport vesicle membrane"/>
    <property type="evidence" value="ECO:0007669"/>
    <property type="project" value="TreeGrafter"/>
</dbReference>
<accession>A0A067R662</accession>
<dbReference type="InParanoid" id="A0A067R662"/>
<feature type="transmembrane region" description="Helical" evidence="9">
    <location>
        <begin position="89"/>
        <end position="110"/>
    </location>
</feature>
<dbReference type="GO" id="GO:0031201">
    <property type="term" value="C:SNARE complex"/>
    <property type="evidence" value="ECO:0007669"/>
    <property type="project" value="TreeGrafter"/>
</dbReference>
<evidence type="ECO:0000256" key="4">
    <source>
        <dbReference type="ARBA" id="ARBA00022692"/>
    </source>
</evidence>
<evidence type="ECO:0000256" key="1">
    <source>
        <dbReference type="ARBA" id="ARBA00004211"/>
    </source>
</evidence>
<dbReference type="GO" id="GO:0005829">
    <property type="term" value="C:cytosol"/>
    <property type="evidence" value="ECO:0007669"/>
    <property type="project" value="GOC"/>
</dbReference>
<sequence length="112" mass="12838">MSGFIWEDETRHAVLEGHATLERTAESLARSQRTAVETERIAEEVVSELGAQRETLLHSKRRLTDTDHELSQTRVLLRKMTLHVLTNKIILIFIIVLEICILAGVCYIKFSH</sequence>
<dbReference type="GO" id="GO:0016236">
    <property type="term" value="P:macroautophagy"/>
    <property type="evidence" value="ECO:0007669"/>
    <property type="project" value="TreeGrafter"/>
</dbReference>
<dbReference type="OMA" id="MNFGVDW"/>
<evidence type="ECO:0000313" key="10">
    <source>
        <dbReference type="EMBL" id="KDR18869.1"/>
    </source>
</evidence>
<evidence type="ECO:0000313" key="11">
    <source>
        <dbReference type="Proteomes" id="UP000027135"/>
    </source>
</evidence>
<keyword evidence="11" id="KW-1185">Reference proteome</keyword>
<dbReference type="PANTHER" id="PTHR21230">
    <property type="entry name" value="VESICLE TRANSPORT V-SNARE PROTEIN VTI1-RELATED"/>
    <property type="match status" value="1"/>
</dbReference>
<keyword evidence="7" id="KW-0175">Coiled coil</keyword>
<dbReference type="GO" id="GO:0005789">
    <property type="term" value="C:endoplasmic reticulum membrane"/>
    <property type="evidence" value="ECO:0007669"/>
    <property type="project" value="TreeGrafter"/>
</dbReference>
<dbReference type="GO" id="GO:0000149">
    <property type="term" value="F:SNARE binding"/>
    <property type="evidence" value="ECO:0007669"/>
    <property type="project" value="TreeGrafter"/>
</dbReference>
<organism evidence="10 11">
    <name type="scientific">Zootermopsis nevadensis</name>
    <name type="common">Dampwood termite</name>
    <dbReference type="NCBI Taxonomy" id="136037"/>
    <lineage>
        <taxon>Eukaryota</taxon>
        <taxon>Metazoa</taxon>
        <taxon>Ecdysozoa</taxon>
        <taxon>Arthropoda</taxon>
        <taxon>Hexapoda</taxon>
        <taxon>Insecta</taxon>
        <taxon>Pterygota</taxon>
        <taxon>Neoptera</taxon>
        <taxon>Polyneoptera</taxon>
        <taxon>Dictyoptera</taxon>
        <taxon>Blattodea</taxon>
        <taxon>Blattoidea</taxon>
        <taxon>Termitoidae</taxon>
        <taxon>Termopsidae</taxon>
        <taxon>Zootermopsis</taxon>
    </lineage>
</organism>
<dbReference type="GO" id="GO:0042147">
    <property type="term" value="P:retrograde transport, endosome to Golgi"/>
    <property type="evidence" value="ECO:0007669"/>
    <property type="project" value="TreeGrafter"/>
</dbReference>
<dbReference type="FunFam" id="1.20.5.110:FF:000002">
    <property type="entry name" value="Vesicle transport through interaction with t-SNAREsB"/>
    <property type="match status" value="1"/>
</dbReference>
<dbReference type="GO" id="GO:0005484">
    <property type="term" value="F:SNAP receptor activity"/>
    <property type="evidence" value="ECO:0007669"/>
    <property type="project" value="TreeGrafter"/>
</dbReference>
<dbReference type="GO" id="GO:0015031">
    <property type="term" value="P:protein transport"/>
    <property type="evidence" value="ECO:0007669"/>
    <property type="project" value="UniProtKB-KW"/>
</dbReference>
<dbReference type="GO" id="GO:0031902">
    <property type="term" value="C:late endosome membrane"/>
    <property type="evidence" value="ECO:0007669"/>
    <property type="project" value="TreeGrafter"/>
</dbReference>
<evidence type="ECO:0000256" key="9">
    <source>
        <dbReference type="SAM" id="Phobius"/>
    </source>
</evidence>
<dbReference type="STRING" id="136037.A0A067R662"/>
<dbReference type="Pfam" id="PF12352">
    <property type="entry name" value="V-SNARE_C"/>
    <property type="match status" value="1"/>
</dbReference>
<dbReference type="eggNOG" id="KOG1666">
    <property type="taxonomic scope" value="Eukaryota"/>
</dbReference>
<keyword evidence="6 9" id="KW-1133">Transmembrane helix</keyword>
<reference evidence="10 11" key="1">
    <citation type="journal article" date="2014" name="Nat. Commun.">
        <title>Molecular traces of alternative social organization in a termite genome.</title>
        <authorList>
            <person name="Terrapon N."/>
            <person name="Li C."/>
            <person name="Robertson H.M."/>
            <person name="Ji L."/>
            <person name="Meng X."/>
            <person name="Booth W."/>
            <person name="Chen Z."/>
            <person name="Childers C.P."/>
            <person name="Glastad K.M."/>
            <person name="Gokhale K."/>
            <person name="Gowin J."/>
            <person name="Gronenberg W."/>
            <person name="Hermansen R.A."/>
            <person name="Hu H."/>
            <person name="Hunt B.G."/>
            <person name="Huylmans A.K."/>
            <person name="Khalil S.M."/>
            <person name="Mitchell R.D."/>
            <person name="Munoz-Torres M.C."/>
            <person name="Mustard J.A."/>
            <person name="Pan H."/>
            <person name="Reese J.T."/>
            <person name="Scharf M.E."/>
            <person name="Sun F."/>
            <person name="Vogel H."/>
            <person name="Xiao J."/>
            <person name="Yang W."/>
            <person name="Yang Z."/>
            <person name="Yang Z."/>
            <person name="Zhou J."/>
            <person name="Zhu J."/>
            <person name="Brent C.S."/>
            <person name="Elsik C.G."/>
            <person name="Goodisman M.A."/>
            <person name="Liberles D.A."/>
            <person name="Roe R.M."/>
            <person name="Vargo E.L."/>
            <person name="Vilcinskas A."/>
            <person name="Wang J."/>
            <person name="Bornberg-Bauer E."/>
            <person name="Korb J."/>
            <person name="Zhang G."/>
            <person name="Liebig J."/>
        </authorList>
    </citation>
    <scope>NUCLEOTIDE SEQUENCE [LARGE SCALE GENOMIC DNA]</scope>
    <source>
        <tissue evidence="10">Whole organism</tissue>
    </source>
</reference>
<evidence type="ECO:0000256" key="6">
    <source>
        <dbReference type="ARBA" id="ARBA00022989"/>
    </source>
</evidence>
<dbReference type="Proteomes" id="UP000027135">
    <property type="component" value="Unassembled WGS sequence"/>
</dbReference>
<dbReference type="GO" id="GO:1903076">
    <property type="term" value="P:regulation of protein localization to plasma membrane"/>
    <property type="evidence" value="ECO:0007669"/>
    <property type="project" value="TreeGrafter"/>
</dbReference>
<dbReference type="GO" id="GO:0005794">
    <property type="term" value="C:Golgi apparatus"/>
    <property type="evidence" value="ECO:0007669"/>
    <property type="project" value="TreeGrafter"/>
</dbReference>
<keyword evidence="5" id="KW-0653">Protein transport</keyword>
<dbReference type="Gene3D" id="1.20.5.110">
    <property type="match status" value="1"/>
</dbReference>
<dbReference type="GO" id="GO:0006891">
    <property type="term" value="P:intra-Golgi vesicle-mediated transport"/>
    <property type="evidence" value="ECO:0007669"/>
    <property type="project" value="TreeGrafter"/>
</dbReference>
<evidence type="ECO:0000256" key="8">
    <source>
        <dbReference type="ARBA" id="ARBA00023136"/>
    </source>
</evidence>
<evidence type="ECO:0000256" key="7">
    <source>
        <dbReference type="ARBA" id="ARBA00023054"/>
    </source>
</evidence>
<proteinExistence type="inferred from homology"/>
<keyword evidence="8 9" id="KW-0472">Membrane</keyword>
<protein>
    <submittedName>
        <fullName evidence="10">Vesicle transport through interaction with t-SNAREs-like protein 1B</fullName>
    </submittedName>
</protein>
<dbReference type="GO" id="GO:0006896">
    <property type="term" value="P:Golgi to vacuole transport"/>
    <property type="evidence" value="ECO:0007669"/>
    <property type="project" value="TreeGrafter"/>
</dbReference>
<dbReference type="EMBL" id="KK852669">
    <property type="protein sequence ID" value="KDR18869.1"/>
    <property type="molecule type" value="Genomic_DNA"/>
</dbReference>
<gene>
    <name evidence="10" type="ORF">L798_07316</name>
</gene>
<dbReference type="FunCoup" id="A0A067R662">
    <property type="interactions" value="545"/>
</dbReference>
<dbReference type="CDD" id="cd15890">
    <property type="entry name" value="SNARE_Vti1b"/>
    <property type="match status" value="1"/>
</dbReference>
<comment type="similarity">
    <text evidence="2">Belongs to the VTI1 family.</text>
</comment>